<name>A0A0W8F325_9ZZZZ</name>
<dbReference type="PANTHER" id="PTHR11117">
    <property type="entry name" value="SUCCINYL-COA LIGASE SUBUNIT ALPHA"/>
    <property type="match status" value="1"/>
</dbReference>
<evidence type="ECO:0000256" key="3">
    <source>
        <dbReference type="ARBA" id="ARBA00022741"/>
    </source>
</evidence>
<dbReference type="PROSITE" id="PS00399">
    <property type="entry name" value="SUCCINYL_COA_LIG_2"/>
    <property type="match status" value="1"/>
</dbReference>
<dbReference type="EC" id="6.2.1.5" evidence="5"/>
<dbReference type="PRINTS" id="PR01798">
    <property type="entry name" value="SCOASYNTHASE"/>
</dbReference>
<evidence type="ECO:0000313" key="5">
    <source>
        <dbReference type="EMBL" id="KUG15134.1"/>
    </source>
</evidence>
<dbReference type="GO" id="GO:0009361">
    <property type="term" value="C:succinate-CoA ligase complex (ADP-forming)"/>
    <property type="evidence" value="ECO:0007669"/>
    <property type="project" value="TreeGrafter"/>
</dbReference>
<dbReference type="InterPro" id="IPR036291">
    <property type="entry name" value="NAD(P)-bd_dom_sf"/>
</dbReference>
<sequence>MIYADRRAGIIVAGATGRQGAFHIALMNEYAAGVGGTGVVAGVTPGKGGQEINGVPVYNSVRDALAVHDAEVSVIFVPAAAAGDSIMESADAGLSLAVTITEHIPVHDTMKAISYARLRGCAVVGPNCPGLLSPGEIKLGIMPAHLFSRGPVGVISRSGTLTYEIVDELTRAGLGQSTVVGIGGDPVIGQTFSDVLRRFSEDGQTKAIVLIGEVGGSLEEEGARSTDLPLAAYIAGISAPPEKRMGHAGAIIEGGEGDARSKIQRLKAMDVPVASRPSEIPGIIRKLL</sequence>
<reference evidence="5" key="1">
    <citation type="journal article" date="2015" name="Proc. Natl. Acad. Sci. U.S.A.">
        <title>Networks of energetic and metabolic interactions define dynamics in microbial communities.</title>
        <authorList>
            <person name="Embree M."/>
            <person name="Liu J.K."/>
            <person name="Al-Bassam M.M."/>
            <person name="Zengler K."/>
        </authorList>
    </citation>
    <scope>NUCLEOTIDE SEQUENCE</scope>
</reference>
<dbReference type="AlphaFoldDB" id="A0A0W8F325"/>
<feature type="domain" description="CoA-binding" evidence="4">
    <location>
        <begin position="3"/>
        <end position="104"/>
    </location>
</feature>
<dbReference type="PANTHER" id="PTHR11117:SF2">
    <property type="entry name" value="SUCCINATE--COA LIGASE [ADP_GDP-FORMING] SUBUNIT ALPHA, MITOCHONDRIAL"/>
    <property type="match status" value="1"/>
</dbReference>
<dbReference type="InterPro" id="IPR033847">
    <property type="entry name" value="Citrt_syn/SCS-alpha_CS"/>
</dbReference>
<dbReference type="InterPro" id="IPR005811">
    <property type="entry name" value="SUCC_ACL_C"/>
</dbReference>
<dbReference type="InterPro" id="IPR016102">
    <property type="entry name" value="Succinyl-CoA_synth-like"/>
</dbReference>
<dbReference type="NCBIfam" id="TIGR01019">
    <property type="entry name" value="sucCoAalpha"/>
    <property type="match status" value="1"/>
</dbReference>
<dbReference type="SUPFAM" id="SSF51735">
    <property type="entry name" value="NAD(P)-binding Rossmann-fold domains"/>
    <property type="match status" value="1"/>
</dbReference>
<proteinExistence type="inferred from homology"/>
<dbReference type="GO" id="GO:0004776">
    <property type="term" value="F:succinate-CoA ligase (GDP-forming) activity"/>
    <property type="evidence" value="ECO:0007669"/>
    <property type="project" value="TreeGrafter"/>
</dbReference>
<organism evidence="5">
    <name type="scientific">hydrocarbon metagenome</name>
    <dbReference type="NCBI Taxonomy" id="938273"/>
    <lineage>
        <taxon>unclassified sequences</taxon>
        <taxon>metagenomes</taxon>
        <taxon>ecological metagenomes</taxon>
    </lineage>
</organism>
<dbReference type="SUPFAM" id="SSF52210">
    <property type="entry name" value="Succinyl-CoA synthetase domains"/>
    <property type="match status" value="1"/>
</dbReference>
<dbReference type="GO" id="GO:0004775">
    <property type="term" value="F:succinate-CoA ligase (ADP-forming) activity"/>
    <property type="evidence" value="ECO:0007669"/>
    <property type="project" value="UniProtKB-EC"/>
</dbReference>
<dbReference type="GO" id="GO:0006099">
    <property type="term" value="P:tricarboxylic acid cycle"/>
    <property type="evidence" value="ECO:0007669"/>
    <property type="project" value="UniProtKB-KW"/>
</dbReference>
<accession>A0A0W8F325</accession>
<evidence type="ECO:0000259" key="4">
    <source>
        <dbReference type="SMART" id="SM00881"/>
    </source>
</evidence>
<dbReference type="SMART" id="SM00881">
    <property type="entry name" value="CoA_binding"/>
    <property type="match status" value="1"/>
</dbReference>
<dbReference type="GO" id="GO:0000166">
    <property type="term" value="F:nucleotide binding"/>
    <property type="evidence" value="ECO:0007669"/>
    <property type="project" value="UniProtKB-KW"/>
</dbReference>
<dbReference type="Pfam" id="PF02629">
    <property type="entry name" value="CoA_binding"/>
    <property type="match status" value="1"/>
</dbReference>
<dbReference type="Gene3D" id="3.40.50.720">
    <property type="entry name" value="NAD(P)-binding Rossmann-like Domain"/>
    <property type="match status" value="1"/>
</dbReference>
<gene>
    <name evidence="5" type="ORF">ASZ90_015206</name>
</gene>
<evidence type="ECO:0000256" key="2">
    <source>
        <dbReference type="ARBA" id="ARBA00022598"/>
    </source>
</evidence>
<dbReference type="InterPro" id="IPR017440">
    <property type="entry name" value="Cit_synth/succinyl-CoA_lig_AS"/>
</dbReference>
<dbReference type="InterPro" id="IPR003781">
    <property type="entry name" value="CoA-bd"/>
</dbReference>
<keyword evidence="1" id="KW-0816">Tricarboxylic acid cycle</keyword>
<keyword evidence="3" id="KW-0547">Nucleotide-binding</keyword>
<dbReference type="PROSITE" id="PS01216">
    <property type="entry name" value="SUCCINYL_COA_LIG_1"/>
    <property type="match status" value="1"/>
</dbReference>
<keyword evidence="2 5" id="KW-0436">Ligase</keyword>
<dbReference type="HAMAP" id="MF_01988">
    <property type="entry name" value="Succ_CoA_alpha"/>
    <property type="match status" value="1"/>
</dbReference>
<dbReference type="Gene3D" id="3.40.50.261">
    <property type="entry name" value="Succinyl-CoA synthetase domains"/>
    <property type="match status" value="1"/>
</dbReference>
<dbReference type="PIRSF" id="PIRSF001553">
    <property type="entry name" value="SucCS_alpha"/>
    <property type="match status" value="1"/>
</dbReference>
<protein>
    <submittedName>
        <fullName evidence="5">Succinyl-coa ligase alpha chain</fullName>
        <ecNumber evidence="5">6.2.1.5</ecNumber>
    </submittedName>
</protein>
<comment type="caution">
    <text evidence="5">The sequence shown here is derived from an EMBL/GenBank/DDBJ whole genome shotgun (WGS) entry which is preliminary data.</text>
</comment>
<dbReference type="NCBIfam" id="NF004230">
    <property type="entry name" value="PRK05678.1"/>
    <property type="match status" value="1"/>
</dbReference>
<evidence type="ECO:0000256" key="1">
    <source>
        <dbReference type="ARBA" id="ARBA00022532"/>
    </source>
</evidence>
<dbReference type="EMBL" id="LNQE01001583">
    <property type="protein sequence ID" value="KUG15134.1"/>
    <property type="molecule type" value="Genomic_DNA"/>
</dbReference>
<dbReference type="InterPro" id="IPR005810">
    <property type="entry name" value="CoA_lig_alpha"/>
</dbReference>
<dbReference type="Pfam" id="PF00549">
    <property type="entry name" value="Ligase_CoA"/>
    <property type="match status" value="1"/>
</dbReference>